<evidence type="ECO:0000256" key="6">
    <source>
        <dbReference type="ARBA" id="ARBA00022777"/>
    </source>
</evidence>
<comment type="catalytic activity">
    <reaction evidence="1">
        <text>ATP + protein L-histidine = ADP + protein N-phospho-L-histidine.</text>
        <dbReference type="EC" id="2.7.13.3"/>
    </reaction>
</comment>
<organism evidence="12 13">
    <name type="scientific">Streptomonospora wellingtoniae</name>
    <dbReference type="NCBI Taxonomy" id="3075544"/>
    <lineage>
        <taxon>Bacteria</taxon>
        <taxon>Bacillati</taxon>
        <taxon>Actinomycetota</taxon>
        <taxon>Actinomycetes</taxon>
        <taxon>Streptosporangiales</taxon>
        <taxon>Nocardiopsidaceae</taxon>
        <taxon>Streptomonospora</taxon>
    </lineage>
</organism>
<keyword evidence="3" id="KW-0597">Phosphoprotein</keyword>
<evidence type="ECO:0000256" key="1">
    <source>
        <dbReference type="ARBA" id="ARBA00000085"/>
    </source>
</evidence>
<feature type="transmembrane region" description="Helical" evidence="9">
    <location>
        <begin position="167"/>
        <end position="187"/>
    </location>
</feature>
<dbReference type="Gene3D" id="1.20.5.1930">
    <property type="match status" value="1"/>
</dbReference>
<keyword evidence="6 12" id="KW-0418">Kinase</keyword>
<evidence type="ECO:0000259" key="10">
    <source>
        <dbReference type="Pfam" id="PF02518"/>
    </source>
</evidence>
<feature type="transmembrane region" description="Helical" evidence="9">
    <location>
        <begin position="78"/>
        <end position="98"/>
    </location>
</feature>
<dbReference type="SUPFAM" id="SSF55874">
    <property type="entry name" value="ATPase domain of HSP90 chaperone/DNA topoisomerase II/histidine kinase"/>
    <property type="match status" value="1"/>
</dbReference>
<evidence type="ECO:0000313" key="13">
    <source>
        <dbReference type="Proteomes" id="UP001183226"/>
    </source>
</evidence>
<evidence type="ECO:0000256" key="7">
    <source>
        <dbReference type="ARBA" id="ARBA00022840"/>
    </source>
</evidence>
<gene>
    <name evidence="12" type="ORF">RM446_13850</name>
</gene>
<comment type="caution">
    <text evidence="12">The sequence shown here is derived from an EMBL/GenBank/DDBJ whole genome shotgun (WGS) entry which is preliminary data.</text>
</comment>
<dbReference type="InterPro" id="IPR050482">
    <property type="entry name" value="Sensor_HK_TwoCompSys"/>
</dbReference>
<feature type="domain" description="Signal transduction histidine kinase subgroup 3 dimerisation and phosphoacceptor" evidence="11">
    <location>
        <begin position="259"/>
        <end position="325"/>
    </location>
</feature>
<dbReference type="Gene3D" id="3.30.565.10">
    <property type="entry name" value="Histidine kinase-like ATPase, C-terminal domain"/>
    <property type="match status" value="1"/>
</dbReference>
<evidence type="ECO:0000256" key="2">
    <source>
        <dbReference type="ARBA" id="ARBA00012438"/>
    </source>
</evidence>
<evidence type="ECO:0000256" key="3">
    <source>
        <dbReference type="ARBA" id="ARBA00022553"/>
    </source>
</evidence>
<dbReference type="Pfam" id="PF02518">
    <property type="entry name" value="HATPase_c"/>
    <property type="match status" value="1"/>
</dbReference>
<dbReference type="GO" id="GO:0016301">
    <property type="term" value="F:kinase activity"/>
    <property type="evidence" value="ECO:0007669"/>
    <property type="project" value="UniProtKB-KW"/>
</dbReference>
<dbReference type="PANTHER" id="PTHR24421:SF10">
    <property type="entry name" value="NITRATE_NITRITE SENSOR PROTEIN NARQ"/>
    <property type="match status" value="1"/>
</dbReference>
<dbReference type="EC" id="2.7.13.3" evidence="2"/>
<keyword evidence="5" id="KW-0547">Nucleotide-binding</keyword>
<feature type="domain" description="Histidine kinase/HSP90-like ATPase" evidence="10">
    <location>
        <begin position="364"/>
        <end position="449"/>
    </location>
</feature>
<protein>
    <recommendedName>
        <fullName evidence="2">histidine kinase</fullName>
        <ecNumber evidence="2">2.7.13.3</ecNumber>
    </recommendedName>
</protein>
<keyword evidence="4" id="KW-0808">Transferase</keyword>
<evidence type="ECO:0000256" key="8">
    <source>
        <dbReference type="ARBA" id="ARBA00023012"/>
    </source>
</evidence>
<evidence type="ECO:0000256" key="9">
    <source>
        <dbReference type="SAM" id="Phobius"/>
    </source>
</evidence>
<evidence type="ECO:0000259" key="11">
    <source>
        <dbReference type="Pfam" id="PF07730"/>
    </source>
</evidence>
<dbReference type="Proteomes" id="UP001183226">
    <property type="component" value="Unassembled WGS sequence"/>
</dbReference>
<keyword evidence="8" id="KW-0902">Two-component regulatory system</keyword>
<evidence type="ECO:0000256" key="5">
    <source>
        <dbReference type="ARBA" id="ARBA00022741"/>
    </source>
</evidence>
<feature type="transmembrane region" description="Helical" evidence="9">
    <location>
        <begin position="143"/>
        <end position="160"/>
    </location>
</feature>
<keyword evidence="13" id="KW-1185">Reference proteome</keyword>
<proteinExistence type="predicted"/>
<keyword evidence="9" id="KW-0812">Transmembrane</keyword>
<dbReference type="EMBL" id="JAVREK010000013">
    <property type="protein sequence ID" value="MDT0303200.1"/>
    <property type="molecule type" value="Genomic_DNA"/>
</dbReference>
<dbReference type="RefSeq" id="WP_311545690.1">
    <property type="nucleotide sequence ID" value="NZ_JAVREK010000013.1"/>
</dbReference>
<keyword evidence="7" id="KW-0067">ATP-binding</keyword>
<feature type="transmembrane region" description="Helical" evidence="9">
    <location>
        <begin position="199"/>
        <end position="219"/>
    </location>
</feature>
<dbReference type="InterPro" id="IPR011712">
    <property type="entry name" value="Sig_transdc_His_kin_sub3_dim/P"/>
</dbReference>
<keyword evidence="9" id="KW-1133">Transmembrane helix</keyword>
<feature type="transmembrane region" description="Helical" evidence="9">
    <location>
        <begin position="44"/>
        <end position="66"/>
    </location>
</feature>
<reference evidence="13" key="1">
    <citation type="submission" date="2023-07" db="EMBL/GenBank/DDBJ databases">
        <title>30 novel species of actinomycetes from the DSMZ collection.</title>
        <authorList>
            <person name="Nouioui I."/>
        </authorList>
    </citation>
    <scope>NUCLEOTIDE SEQUENCE [LARGE SCALE GENOMIC DNA]</scope>
    <source>
        <strain evidence="13">DSM 45055</strain>
    </source>
</reference>
<dbReference type="PANTHER" id="PTHR24421">
    <property type="entry name" value="NITRATE/NITRITE SENSOR PROTEIN NARX-RELATED"/>
    <property type="match status" value="1"/>
</dbReference>
<dbReference type="CDD" id="cd16917">
    <property type="entry name" value="HATPase_UhpB-NarQ-NarX-like"/>
    <property type="match status" value="1"/>
</dbReference>
<keyword evidence="9" id="KW-0472">Membrane</keyword>
<name>A0ABU2KV76_9ACTN</name>
<evidence type="ECO:0000313" key="12">
    <source>
        <dbReference type="EMBL" id="MDT0303200.1"/>
    </source>
</evidence>
<sequence>MRAVVAAAAAGAPLLGDAEARSPKGRLLGLLHLVTSFALSVGNLVPGALVLLAVVALVLRVFTGFFDLLPAGAPPSPAALAAFTAVLLTCATLLGRLACWIQRRRLRDVFGVVESRAPRPAARPRNPGEALLRGLDYLYGRDAWTAVICATLTGVQGVVFGGIVLSLVVYGTALAAGSLVGLGYALVSGSLENAAAPLAAVFLGPVGAVAGLWAVPLLVRLEFEVSRRLLLDAPEMVVRRRLAQVQDSRLRMVDAAEAERRRIERDLHDGAQQRLLVVTMTLSRARARAADPDEVRALIDEARSEAKAVMAELREVARGLHPRALTDHGLEAALPVASGRCPVPVQVRVDLPERPSARAEGVAYYVVCEALANVAKHAGAESVEVRAERAAAEGADQLRITVTDDGKGGAEPDSGTGLYGLWDRVNAVDGVLAVDSPAGEGTVLTADIPWEA</sequence>
<evidence type="ECO:0000256" key="4">
    <source>
        <dbReference type="ARBA" id="ARBA00022679"/>
    </source>
</evidence>
<accession>A0ABU2KV76</accession>
<dbReference type="InterPro" id="IPR036890">
    <property type="entry name" value="HATPase_C_sf"/>
</dbReference>
<dbReference type="InterPro" id="IPR003594">
    <property type="entry name" value="HATPase_dom"/>
</dbReference>
<dbReference type="Pfam" id="PF07730">
    <property type="entry name" value="HisKA_3"/>
    <property type="match status" value="1"/>
</dbReference>